<dbReference type="InterPro" id="IPR036249">
    <property type="entry name" value="Thioredoxin-like_sf"/>
</dbReference>
<dbReference type="SUPFAM" id="SSF52833">
    <property type="entry name" value="Thioredoxin-like"/>
    <property type="match status" value="1"/>
</dbReference>
<keyword evidence="2" id="KW-1185">Reference proteome</keyword>
<protein>
    <submittedName>
        <fullName evidence="1">(Fe-S)-binding protein</fullName>
    </submittedName>
</protein>
<dbReference type="EMBL" id="MRCC01000003">
    <property type="protein sequence ID" value="OKH28381.1"/>
    <property type="molecule type" value="Genomic_DNA"/>
</dbReference>
<reference evidence="1 2" key="1">
    <citation type="submission" date="2016-11" db="EMBL/GenBank/DDBJ databases">
        <title>Draft Genome Sequences of Nine Cyanobacterial Strains from Diverse Habitats.</title>
        <authorList>
            <person name="Zhu T."/>
            <person name="Hou S."/>
            <person name="Lu X."/>
            <person name="Hess W.R."/>
        </authorList>
    </citation>
    <scope>NUCLEOTIDE SEQUENCE [LARGE SCALE GENOMIC DNA]</scope>
    <source>
        <strain evidence="1 2">5.2 s.c.1</strain>
    </source>
</reference>
<comment type="caution">
    <text evidence="1">The sequence shown here is derived from an EMBL/GenBank/DDBJ whole genome shotgun (WGS) entry which is preliminary data.</text>
</comment>
<dbReference type="AlphaFoldDB" id="A0A1U7HXM3"/>
<dbReference type="CDD" id="cd02980">
    <property type="entry name" value="TRX_Fd_family"/>
    <property type="match status" value="1"/>
</dbReference>
<sequence>MGKFKSKKVSDFTLEGRFLNFILEDGYKLKYLRIASADGEYWIKPCKELREQELQLIPGDWIQVLGERKLDLKTGKLKLKAAQVTRTTPHAPEDVTSKVAPSKKKANILVCQKSSCMKRGGTAVCQALQATLSDRGLENEVAIKGTGCLKQCKAGPNIVMPDKTRYSRIQAAEIPQVIDKHFATVGDAPKAEPEKVSVNVTEVLVSTN</sequence>
<gene>
    <name evidence="1" type="ORF">NIES1031_03845</name>
</gene>
<evidence type="ECO:0000313" key="2">
    <source>
        <dbReference type="Proteomes" id="UP000185984"/>
    </source>
</evidence>
<proteinExistence type="predicted"/>
<name>A0A1U7HXM3_9CHRO</name>
<dbReference type="Pfam" id="PF01257">
    <property type="entry name" value="2Fe-2S_thioredx"/>
    <property type="match status" value="1"/>
</dbReference>
<dbReference type="RefSeq" id="WP_073548183.1">
    <property type="nucleotide sequence ID" value="NZ_CAWMVK010000023.1"/>
</dbReference>
<organism evidence="1 2">
    <name type="scientific">Chroogloeocystis siderophila 5.2 s.c.1</name>
    <dbReference type="NCBI Taxonomy" id="247279"/>
    <lineage>
        <taxon>Bacteria</taxon>
        <taxon>Bacillati</taxon>
        <taxon>Cyanobacteriota</taxon>
        <taxon>Cyanophyceae</taxon>
        <taxon>Oscillatoriophycideae</taxon>
        <taxon>Chroococcales</taxon>
        <taxon>Chroococcaceae</taxon>
        <taxon>Chroogloeocystis</taxon>
    </lineage>
</organism>
<accession>A0A1U7HXM3</accession>
<evidence type="ECO:0000313" key="1">
    <source>
        <dbReference type="EMBL" id="OKH28381.1"/>
    </source>
</evidence>
<dbReference type="STRING" id="247279.NIES1031_03845"/>
<dbReference type="Gene3D" id="3.40.30.10">
    <property type="entry name" value="Glutaredoxin"/>
    <property type="match status" value="1"/>
</dbReference>
<dbReference type="Proteomes" id="UP000185984">
    <property type="component" value="Unassembled WGS sequence"/>
</dbReference>
<dbReference type="OrthoDB" id="465045at2"/>